<dbReference type="PANTHER" id="PTHR11629:SF63">
    <property type="entry name" value="V-TYPE PROTON ATPASE SUBUNIT A"/>
    <property type="match status" value="1"/>
</dbReference>
<evidence type="ECO:0000256" key="6">
    <source>
        <dbReference type="ARBA" id="ARBA00023065"/>
    </source>
</evidence>
<dbReference type="PANTHER" id="PTHR11629">
    <property type="entry name" value="VACUOLAR PROTON ATPASES"/>
    <property type="match status" value="1"/>
</dbReference>
<evidence type="ECO:0000256" key="8">
    <source>
        <dbReference type="RuleBase" id="RU361189"/>
    </source>
</evidence>
<dbReference type="Proteomes" id="UP000236333">
    <property type="component" value="Unassembled WGS sequence"/>
</dbReference>
<proteinExistence type="inferred from homology"/>
<sequence length="374" mass="41358">MTAEVAVRVATAQQAPTPSDTIWNMANTMKKVKKPPADAWRLMRRKRRSERGAPSTVMVPEVEAPRLLTLAASTSNWGPMMLSSRPGPAMPLMSERIVFSWPVAASVTVKLRSRHSMSAPRPDAMAERPARRAATSPGLGAELARFQPASGEELEKMQALLEEHRLLMIPADTAHDTVEALGEIGLLQFKDLNVDKSAFQRTYANQVRRCDELARKLRFLKEQAYLLRADGGALRSGTEKAGLPLASRSLVDTSSVTMDELEMIHTIEFVLGAVSNTASYLRLWALSLAHSQLSAVFYDRVLMAAIEMDSPFAMFIGFFVFALSTLGVLMVMESLSAFLHALRLHWVEFQNKFYKGDGYSFVPFAFTVAAEESG</sequence>
<dbReference type="GO" id="GO:0051117">
    <property type="term" value="F:ATPase binding"/>
    <property type="evidence" value="ECO:0007669"/>
    <property type="project" value="TreeGrafter"/>
</dbReference>
<dbReference type="GO" id="GO:0033179">
    <property type="term" value="C:proton-transporting V-type ATPase, V0 domain"/>
    <property type="evidence" value="ECO:0007669"/>
    <property type="project" value="InterPro"/>
</dbReference>
<keyword evidence="4 8" id="KW-0812">Transmembrane</keyword>
<comment type="caution">
    <text evidence="10">The sequence shown here is derived from an EMBL/GenBank/DDBJ whole genome shotgun (WGS) entry which is preliminary data.</text>
</comment>
<feature type="region of interest" description="Disordered" evidence="9">
    <location>
        <begin position="114"/>
        <end position="137"/>
    </location>
</feature>
<dbReference type="EMBL" id="PGGS01000539">
    <property type="protein sequence ID" value="PNH03163.1"/>
    <property type="molecule type" value="Genomic_DNA"/>
</dbReference>
<comment type="function">
    <text evidence="8">Essential component of the vacuolar proton pump (V-ATPase), a multimeric enzyme that catalyzes the translocation of protons across the membranes. Required for assembly and activity of the V-ATPase.</text>
</comment>
<keyword evidence="3 8" id="KW-0813">Transport</keyword>
<gene>
    <name evidence="10" type="ORF">TSOC_010799</name>
</gene>
<keyword evidence="6 8" id="KW-0406">Ion transport</keyword>
<comment type="subcellular location">
    <subcellularLocation>
        <location evidence="1">Membrane</location>
        <topology evidence="1">Multi-pass membrane protein</topology>
    </subcellularLocation>
</comment>
<dbReference type="AlphaFoldDB" id="A0A2J7ZSC3"/>
<keyword evidence="7 8" id="KW-0472">Membrane</keyword>
<evidence type="ECO:0000256" key="4">
    <source>
        <dbReference type="ARBA" id="ARBA00022692"/>
    </source>
</evidence>
<comment type="caution">
    <text evidence="8">Lacks conserved residue(s) required for the propagation of feature annotation.</text>
</comment>
<evidence type="ECO:0000313" key="10">
    <source>
        <dbReference type="EMBL" id="PNH03163.1"/>
    </source>
</evidence>
<evidence type="ECO:0000313" key="11">
    <source>
        <dbReference type="Proteomes" id="UP000236333"/>
    </source>
</evidence>
<evidence type="ECO:0000256" key="1">
    <source>
        <dbReference type="ARBA" id="ARBA00004141"/>
    </source>
</evidence>
<dbReference type="GO" id="GO:0046961">
    <property type="term" value="F:proton-transporting ATPase activity, rotational mechanism"/>
    <property type="evidence" value="ECO:0007669"/>
    <property type="project" value="InterPro"/>
</dbReference>
<dbReference type="InterPro" id="IPR002490">
    <property type="entry name" value="V-ATPase_116kDa_su"/>
</dbReference>
<accession>A0A2J7ZSC3</accession>
<name>A0A2J7ZSC3_9CHLO</name>
<evidence type="ECO:0000256" key="3">
    <source>
        <dbReference type="ARBA" id="ARBA00022448"/>
    </source>
</evidence>
<evidence type="ECO:0000256" key="9">
    <source>
        <dbReference type="SAM" id="MobiDB-lite"/>
    </source>
</evidence>
<protein>
    <recommendedName>
        <fullName evidence="8">V-type proton ATPase subunit a</fullName>
    </recommendedName>
</protein>
<organism evidence="10 11">
    <name type="scientific">Tetrabaena socialis</name>
    <dbReference type="NCBI Taxonomy" id="47790"/>
    <lineage>
        <taxon>Eukaryota</taxon>
        <taxon>Viridiplantae</taxon>
        <taxon>Chlorophyta</taxon>
        <taxon>core chlorophytes</taxon>
        <taxon>Chlorophyceae</taxon>
        <taxon>CS clade</taxon>
        <taxon>Chlamydomonadales</taxon>
        <taxon>Tetrabaenaceae</taxon>
        <taxon>Tetrabaena</taxon>
    </lineage>
</organism>
<reference evidence="10 11" key="1">
    <citation type="journal article" date="2017" name="Mol. Biol. Evol.">
        <title>The 4-celled Tetrabaena socialis nuclear genome reveals the essential components for genetic control of cell number at the origin of multicellularity in the volvocine lineage.</title>
        <authorList>
            <person name="Featherston J."/>
            <person name="Arakaki Y."/>
            <person name="Hanschen E.R."/>
            <person name="Ferris P.J."/>
            <person name="Michod R.E."/>
            <person name="Olson B.J.S.C."/>
            <person name="Nozaki H."/>
            <person name="Durand P.M."/>
        </authorList>
    </citation>
    <scope>NUCLEOTIDE SEQUENCE [LARGE SCALE GENOMIC DNA]</scope>
    <source>
        <strain evidence="10 11">NIES-571</strain>
    </source>
</reference>
<keyword evidence="8" id="KW-0375">Hydrogen ion transport</keyword>
<evidence type="ECO:0000256" key="5">
    <source>
        <dbReference type="ARBA" id="ARBA00022989"/>
    </source>
</evidence>
<dbReference type="Pfam" id="PF01496">
    <property type="entry name" value="V_ATPase_I"/>
    <property type="match status" value="2"/>
</dbReference>
<keyword evidence="5 8" id="KW-1133">Transmembrane helix</keyword>
<dbReference type="GO" id="GO:0016471">
    <property type="term" value="C:vacuolar proton-transporting V-type ATPase complex"/>
    <property type="evidence" value="ECO:0007669"/>
    <property type="project" value="TreeGrafter"/>
</dbReference>
<feature type="transmembrane region" description="Helical" evidence="8">
    <location>
        <begin position="312"/>
        <end position="332"/>
    </location>
</feature>
<evidence type="ECO:0000256" key="2">
    <source>
        <dbReference type="ARBA" id="ARBA00009904"/>
    </source>
</evidence>
<comment type="similarity">
    <text evidence="2 8">Belongs to the V-ATPase 116 kDa subunit family.</text>
</comment>
<dbReference type="OrthoDB" id="549677at2759"/>
<dbReference type="GO" id="GO:0007035">
    <property type="term" value="P:vacuolar acidification"/>
    <property type="evidence" value="ECO:0007669"/>
    <property type="project" value="TreeGrafter"/>
</dbReference>
<evidence type="ECO:0000256" key="7">
    <source>
        <dbReference type="ARBA" id="ARBA00023136"/>
    </source>
</evidence>
<keyword evidence="11" id="KW-1185">Reference proteome</keyword>